<dbReference type="SUPFAM" id="SSF48498">
    <property type="entry name" value="Tetracyclin repressor-like, C-terminal domain"/>
    <property type="match status" value="1"/>
</dbReference>
<dbReference type="InterPro" id="IPR009057">
    <property type="entry name" value="Homeodomain-like_sf"/>
</dbReference>
<dbReference type="InterPro" id="IPR001647">
    <property type="entry name" value="HTH_TetR"/>
</dbReference>
<gene>
    <name evidence="6" type="ORF">SADFL11_3972</name>
</gene>
<dbReference type="PRINTS" id="PR00455">
    <property type="entry name" value="HTHTETR"/>
</dbReference>
<dbReference type="Pfam" id="PF00440">
    <property type="entry name" value="TetR_N"/>
    <property type="match status" value="1"/>
</dbReference>
<dbReference type="InterPro" id="IPR050109">
    <property type="entry name" value="HTH-type_TetR-like_transc_reg"/>
</dbReference>
<dbReference type="Gene3D" id="1.10.357.10">
    <property type="entry name" value="Tetracycline Repressor, domain 2"/>
    <property type="match status" value="1"/>
</dbReference>
<evidence type="ECO:0000313" key="7">
    <source>
        <dbReference type="Proteomes" id="UP000004703"/>
    </source>
</evidence>
<dbReference type="SUPFAM" id="SSF46689">
    <property type="entry name" value="Homeodomain-like"/>
    <property type="match status" value="1"/>
</dbReference>
<dbReference type="InterPro" id="IPR036271">
    <property type="entry name" value="Tet_transcr_reg_TetR-rel_C_sf"/>
</dbReference>
<dbReference type="Proteomes" id="UP000004703">
    <property type="component" value="Chromosome"/>
</dbReference>
<reference evidence="6 7" key="2">
    <citation type="submission" date="2013-04" db="EMBL/GenBank/DDBJ databases">
        <authorList>
            <person name="Fiebig A."/>
            <person name="Pradella S."/>
            <person name="Wagner-Doebler I."/>
        </authorList>
    </citation>
    <scope>NUCLEOTIDE SEQUENCE [LARGE SCALE GENOMIC DNA]</scope>
    <source>
        <strain evidence="7">DSM 17067 / NCIMB 14079 / DFL-11</strain>
    </source>
</reference>
<keyword evidence="2 4" id="KW-0238">DNA-binding</keyword>
<dbReference type="PANTHER" id="PTHR30055:SF200">
    <property type="entry name" value="HTH-TYPE TRANSCRIPTIONAL REPRESSOR BDCR"/>
    <property type="match status" value="1"/>
</dbReference>
<sequence>MAENNTKNQIVDAANRLFYQEGIRAVSVDAVAEAAGVTKKTLYYHFKSKDELVTSYLESRDHPNLALFSKWFDDADGDVTDKTAEIFLKVAQNARHPKWKGCGFIRTVAELANMPGHPAVLVGANHKKKFEAWLSEQYQSAGHCRPERLARSIVLLMEGAFSAMLIHRDATYAEDAAETARELVAISKKR</sequence>
<comment type="caution">
    <text evidence="6">The sequence shown here is derived from an EMBL/GenBank/DDBJ whole genome shotgun (WGS) entry which is preliminary data.</text>
</comment>
<evidence type="ECO:0000256" key="2">
    <source>
        <dbReference type="ARBA" id="ARBA00023125"/>
    </source>
</evidence>
<protein>
    <submittedName>
        <fullName evidence="6">Transcriptional regulator</fullName>
    </submittedName>
</protein>
<dbReference type="GO" id="GO:0000976">
    <property type="term" value="F:transcription cis-regulatory region binding"/>
    <property type="evidence" value="ECO:0007669"/>
    <property type="project" value="TreeGrafter"/>
</dbReference>
<dbReference type="GO" id="GO:0003700">
    <property type="term" value="F:DNA-binding transcription factor activity"/>
    <property type="evidence" value="ECO:0007669"/>
    <property type="project" value="TreeGrafter"/>
</dbReference>
<reference evidence="6 7" key="1">
    <citation type="submission" date="2008-01" db="EMBL/GenBank/DDBJ databases">
        <authorList>
            <person name="Wagner-Dobler I."/>
            <person name="Ferriera S."/>
            <person name="Johnson J."/>
            <person name="Kravitz S."/>
            <person name="Beeson K."/>
            <person name="Sutton G."/>
            <person name="Rogers Y.-H."/>
            <person name="Friedman R."/>
            <person name="Frazier M."/>
            <person name="Venter J.C."/>
        </authorList>
    </citation>
    <scope>NUCLEOTIDE SEQUENCE [LARGE SCALE GENOMIC DNA]</scope>
    <source>
        <strain evidence="7">DSM 17067 / NCIMB 14079 / DFL-11</strain>
    </source>
</reference>
<name>A0A5E8H3J8_ROSAD</name>
<evidence type="ECO:0000313" key="6">
    <source>
        <dbReference type="EMBL" id="EEE46683.2"/>
    </source>
</evidence>
<proteinExistence type="predicted"/>
<dbReference type="PROSITE" id="PS50977">
    <property type="entry name" value="HTH_TETR_2"/>
    <property type="match status" value="1"/>
</dbReference>
<keyword evidence="3" id="KW-0804">Transcription</keyword>
<evidence type="ECO:0000256" key="4">
    <source>
        <dbReference type="PROSITE-ProRule" id="PRU00335"/>
    </source>
</evidence>
<evidence type="ECO:0000256" key="1">
    <source>
        <dbReference type="ARBA" id="ARBA00023015"/>
    </source>
</evidence>
<evidence type="ECO:0000256" key="3">
    <source>
        <dbReference type="ARBA" id="ARBA00023163"/>
    </source>
</evidence>
<dbReference type="FunFam" id="1.10.10.60:FF:000141">
    <property type="entry name" value="TetR family transcriptional regulator"/>
    <property type="match status" value="1"/>
</dbReference>
<accession>A0A5E8H3J8</accession>
<feature type="DNA-binding region" description="H-T-H motif" evidence="4">
    <location>
        <begin position="27"/>
        <end position="46"/>
    </location>
</feature>
<feature type="domain" description="HTH tetR-type" evidence="5">
    <location>
        <begin position="4"/>
        <end position="64"/>
    </location>
</feature>
<keyword evidence="1" id="KW-0805">Transcription regulation</keyword>
<organism evidence="6 7">
    <name type="scientific">Roseibium alexandrii (strain DSM 17067 / NCIMB 14079 / DFL-11)</name>
    <name type="common">Labrenzia alexandrii</name>
    <dbReference type="NCBI Taxonomy" id="244592"/>
    <lineage>
        <taxon>Bacteria</taxon>
        <taxon>Pseudomonadati</taxon>
        <taxon>Pseudomonadota</taxon>
        <taxon>Alphaproteobacteria</taxon>
        <taxon>Hyphomicrobiales</taxon>
        <taxon>Stappiaceae</taxon>
        <taxon>Roseibium</taxon>
    </lineage>
</organism>
<dbReference type="AlphaFoldDB" id="A0A5E8H3J8"/>
<dbReference type="PANTHER" id="PTHR30055">
    <property type="entry name" value="HTH-TYPE TRANSCRIPTIONAL REGULATOR RUTR"/>
    <property type="match status" value="1"/>
</dbReference>
<dbReference type="EMBL" id="ACCU02000003">
    <property type="protein sequence ID" value="EEE46683.2"/>
    <property type="molecule type" value="Genomic_DNA"/>
</dbReference>
<evidence type="ECO:0000259" key="5">
    <source>
        <dbReference type="PROSITE" id="PS50977"/>
    </source>
</evidence>